<gene>
    <name evidence="1" type="ORF">CSHISOI_04608</name>
</gene>
<dbReference type="EMBL" id="PUHP01000331">
    <property type="protein sequence ID" value="TQN70863.1"/>
    <property type="molecule type" value="Genomic_DNA"/>
</dbReference>
<keyword evidence="2" id="KW-1185">Reference proteome</keyword>
<dbReference type="Proteomes" id="UP000326340">
    <property type="component" value="Unassembled WGS sequence"/>
</dbReference>
<organism evidence="1 2">
    <name type="scientific">Colletotrichum shisoi</name>
    <dbReference type="NCBI Taxonomy" id="2078593"/>
    <lineage>
        <taxon>Eukaryota</taxon>
        <taxon>Fungi</taxon>
        <taxon>Dikarya</taxon>
        <taxon>Ascomycota</taxon>
        <taxon>Pezizomycotina</taxon>
        <taxon>Sordariomycetes</taxon>
        <taxon>Hypocreomycetidae</taxon>
        <taxon>Glomerellales</taxon>
        <taxon>Glomerellaceae</taxon>
        <taxon>Colletotrichum</taxon>
        <taxon>Colletotrichum destructivum species complex</taxon>
    </lineage>
</organism>
<protein>
    <submittedName>
        <fullName evidence="1">Uncharacterized protein</fullName>
    </submittedName>
</protein>
<evidence type="ECO:0000313" key="2">
    <source>
        <dbReference type="Proteomes" id="UP000326340"/>
    </source>
</evidence>
<accession>A0A5Q4BUW4</accession>
<evidence type="ECO:0000313" key="1">
    <source>
        <dbReference type="EMBL" id="TQN70863.1"/>
    </source>
</evidence>
<sequence length="62" mass="6872">MCPGCPAGDICIVTLDNDDILVRLKEEGQHEHQRDEMGRRFEALVHAPARWASGQAVAGDER</sequence>
<reference evidence="1 2" key="1">
    <citation type="journal article" date="2019" name="Sci. Rep.">
        <title>Colletotrichum shisoi sp. nov., an anthracnose pathogen of Perilla frutescens in Japan: molecular phylogenetic, morphological and genomic evidence.</title>
        <authorList>
            <person name="Gan P."/>
            <person name="Tsushima A."/>
            <person name="Hiroyama R."/>
            <person name="Narusaka M."/>
            <person name="Takano Y."/>
            <person name="Narusaka Y."/>
            <person name="Kawaradani M."/>
            <person name="Damm U."/>
            <person name="Shirasu K."/>
        </authorList>
    </citation>
    <scope>NUCLEOTIDE SEQUENCE [LARGE SCALE GENOMIC DNA]</scope>
    <source>
        <strain evidence="1 2">PG-2018a</strain>
    </source>
</reference>
<proteinExistence type="predicted"/>
<name>A0A5Q4BUW4_9PEZI</name>
<comment type="caution">
    <text evidence="1">The sequence shown here is derived from an EMBL/GenBank/DDBJ whole genome shotgun (WGS) entry which is preliminary data.</text>
</comment>
<dbReference type="AlphaFoldDB" id="A0A5Q4BUW4"/>